<feature type="transmembrane region" description="Helical" evidence="1">
    <location>
        <begin position="72"/>
        <end position="95"/>
    </location>
</feature>
<dbReference type="RefSeq" id="WP_093362576.1">
    <property type="nucleotide sequence ID" value="NZ_FOLG01000017.1"/>
</dbReference>
<evidence type="ECO:0000256" key="1">
    <source>
        <dbReference type="SAM" id="Phobius"/>
    </source>
</evidence>
<keyword evidence="4" id="KW-1185">Reference proteome</keyword>
<protein>
    <submittedName>
        <fullName evidence="3">TrbC/VIRB2 family protein</fullName>
    </submittedName>
</protein>
<dbReference type="STRING" id="441112.SAMN04488094_11710"/>
<name>A0A1I1PXA6_9RHOB</name>
<evidence type="ECO:0000313" key="4">
    <source>
        <dbReference type="Proteomes" id="UP000198728"/>
    </source>
</evidence>
<sequence>MHTSTRASWLALALLLFAKMAIAQEIDTSAIDSVLTSVLDALTGTTGRILMTIVLFGVIASGLMSILDWSRVFWVVIGIVILGVVPTFVEAIWGAGA</sequence>
<keyword evidence="1" id="KW-0472">Membrane</keyword>
<dbReference type="EMBL" id="FOLG01000017">
    <property type="protein sequence ID" value="SFD14541.1"/>
    <property type="molecule type" value="Genomic_DNA"/>
</dbReference>
<reference evidence="3 4" key="1">
    <citation type="submission" date="2016-10" db="EMBL/GenBank/DDBJ databases">
        <authorList>
            <person name="de Groot N.N."/>
        </authorList>
    </citation>
    <scope>NUCLEOTIDE SEQUENCE [LARGE SCALE GENOMIC DNA]</scope>
    <source>
        <strain evidence="3 4">DSM 19548</strain>
    </source>
</reference>
<dbReference type="AlphaFoldDB" id="A0A1I1PXA6"/>
<dbReference type="Pfam" id="PF04956">
    <property type="entry name" value="TrbC"/>
    <property type="match status" value="1"/>
</dbReference>
<keyword evidence="1" id="KW-0812">Transmembrane</keyword>
<feature type="transmembrane region" description="Helical" evidence="1">
    <location>
        <begin position="47"/>
        <end position="67"/>
    </location>
</feature>
<dbReference type="InterPro" id="IPR007039">
    <property type="entry name" value="TrbC/VirB2"/>
</dbReference>
<dbReference type="OrthoDB" id="7863715at2"/>
<proteinExistence type="predicted"/>
<feature type="signal peptide" evidence="2">
    <location>
        <begin position="1"/>
        <end position="23"/>
    </location>
</feature>
<feature type="chain" id="PRO_5011532106" evidence="2">
    <location>
        <begin position="24"/>
        <end position="97"/>
    </location>
</feature>
<evidence type="ECO:0000256" key="2">
    <source>
        <dbReference type="SAM" id="SignalP"/>
    </source>
</evidence>
<accession>A0A1I1PXA6</accession>
<keyword evidence="1" id="KW-1133">Transmembrane helix</keyword>
<organism evidence="3 4">
    <name type="scientific">Tropicimonas isoalkanivorans</name>
    <dbReference type="NCBI Taxonomy" id="441112"/>
    <lineage>
        <taxon>Bacteria</taxon>
        <taxon>Pseudomonadati</taxon>
        <taxon>Pseudomonadota</taxon>
        <taxon>Alphaproteobacteria</taxon>
        <taxon>Rhodobacterales</taxon>
        <taxon>Roseobacteraceae</taxon>
        <taxon>Tropicimonas</taxon>
    </lineage>
</organism>
<keyword evidence="2" id="KW-0732">Signal</keyword>
<dbReference type="Proteomes" id="UP000198728">
    <property type="component" value="Unassembled WGS sequence"/>
</dbReference>
<evidence type="ECO:0000313" key="3">
    <source>
        <dbReference type="EMBL" id="SFD14541.1"/>
    </source>
</evidence>
<gene>
    <name evidence="3" type="ORF">SAMN04488094_11710</name>
</gene>